<reference evidence="3" key="1">
    <citation type="submission" date="2017-02" db="UniProtKB">
        <authorList>
            <consortium name="WormBaseParasite"/>
        </authorList>
    </citation>
    <scope>IDENTIFICATION</scope>
</reference>
<dbReference type="AlphaFoldDB" id="A0A0N4TKD7"/>
<dbReference type="WBParaSite" id="BPAG_0000879501-mRNA-1">
    <property type="protein sequence ID" value="BPAG_0000879501-mRNA-1"/>
    <property type="gene ID" value="BPAG_0000879501"/>
</dbReference>
<evidence type="ECO:0000313" key="2">
    <source>
        <dbReference type="Proteomes" id="UP000278627"/>
    </source>
</evidence>
<dbReference type="STRING" id="6280.A0A0N4TKD7"/>
<evidence type="ECO:0000313" key="3">
    <source>
        <dbReference type="WBParaSite" id="BPAG_0000879501-mRNA-1"/>
    </source>
</evidence>
<dbReference type="Proteomes" id="UP000278627">
    <property type="component" value="Unassembled WGS sequence"/>
</dbReference>
<keyword evidence="2" id="KW-1185">Reference proteome</keyword>
<sequence>MYACIPEIEVVSEIEQNQFKFRFMWSKLCEFKQYINDDADIKEYQNALSNDNKQQLESSAPNTLILELQQRIGGSNESALALLEQLKKCLTGGAVSSNIHLNPEIIRKNT</sequence>
<name>A0A0N4TKD7_BRUPA</name>
<evidence type="ECO:0000313" key="1">
    <source>
        <dbReference type="EMBL" id="VDN89943.1"/>
    </source>
</evidence>
<organism evidence="3">
    <name type="scientific">Brugia pahangi</name>
    <name type="common">Filarial nematode worm</name>
    <dbReference type="NCBI Taxonomy" id="6280"/>
    <lineage>
        <taxon>Eukaryota</taxon>
        <taxon>Metazoa</taxon>
        <taxon>Ecdysozoa</taxon>
        <taxon>Nematoda</taxon>
        <taxon>Chromadorea</taxon>
        <taxon>Rhabditida</taxon>
        <taxon>Spirurina</taxon>
        <taxon>Spiruromorpha</taxon>
        <taxon>Filarioidea</taxon>
        <taxon>Onchocercidae</taxon>
        <taxon>Brugia</taxon>
    </lineage>
</organism>
<reference evidence="1 2" key="2">
    <citation type="submission" date="2018-11" db="EMBL/GenBank/DDBJ databases">
        <authorList>
            <consortium name="Pathogen Informatics"/>
        </authorList>
    </citation>
    <scope>NUCLEOTIDE SEQUENCE [LARGE SCALE GENOMIC DNA]</scope>
</reference>
<dbReference type="EMBL" id="UZAD01013140">
    <property type="protein sequence ID" value="VDN89943.1"/>
    <property type="molecule type" value="Genomic_DNA"/>
</dbReference>
<gene>
    <name evidence="1" type="ORF">BPAG_LOCUS8757</name>
</gene>
<accession>A0A0N4TKD7</accession>
<proteinExistence type="predicted"/>
<protein>
    <submittedName>
        <fullName evidence="1 3">Uncharacterized protein</fullName>
    </submittedName>
</protein>